<dbReference type="Proteomes" id="UP000179243">
    <property type="component" value="Unassembled WGS sequence"/>
</dbReference>
<evidence type="ECO:0008006" key="3">
    <source>
        <dbReference type="Google" id="ProtNLM"/>
    </source>
</evidence>
<dbReference type="InterPro" id="IPR016541">
    <property type="entry name" value="UCP008505"/>
</dbReference>
<dbReference type="Pfam" id="PF14367">
    <property type="entry name" value="DUF4411"/>
    <property type="match status" value="1"/>
</dbReference>
<comment type="caution">
    <text evidence="1">The sequence shown here is derived from an EMBL/GenBank/DDBJ whole genome shotgun (WGS) entry which is preliminary data.</text>
</comment>
<dbReference type="AlphaFoldDB" id="A0A1F7FA58"/>
<name>A0A1F7FA58_UNCRA</name>
<gene>
    <name evidence="1" type="ORF">A2519_09825</name>
</gene>
<accession>A0A1F7FA58</accession>
<dbReference type="InterPro" id="IPR029060">
    <property type="entry name" value="PIN-like_dom_sf"/>
</dbReference>
<sequence length="161" mass="18538">MAYLLDANVFIEAKNRYYGFEICPGFWDWLLKENNLGKVFSIDKVGDELSSGNDPLAEWAKDQASKLFLEPDAKMVEAMERVSTWLNRQQYEAAAINTFLEGADFYLVSYALAHNHTIVTQEVASEGKRRIKIPNVCVGLRVKFKNPFEMLRIEHARFILQ</sequence>
<evidence type="ECO:0000313" key="2">
    <source>
        <dbReference type="Proteomes" id="UP000179243"/>
    </source>
</evidence>
<organism evidence="1 2">
    <name type="scientific">Candidatus Raymondbacteria bacterium RIFOXYD12_FULL_49_13</name>
    <dbReference type="NCBI Taxonomy" id="1817890"/>
    <lineage>
        <taxon>Bacteria</taxon>
        <taxon>Raymondiibacteriota</taxon>
    </lineage>
</organism>
<dbReference type="SUPFAM" id="SSF88723">
    <property type="entry name" value="PIN domain-like"/>
    <property type="match status" value="1"/>
</dbReference>
<proteinExistence type="predicted"/>
<protein>
    <recommendedName>
        <fullName evidence="3">Twitching motility protein PilT</fullName>
    </recommendedName>
</protein>
<dbReference type="EMBL" id="MFYX01000088">
    <property type="protein sequence ID" value="OGK03523.1"/>
    <property type="molecule type" value="Genomic_DNA"/>
</dbReference>
<reference evidence="1 2" key="1">
    <citation type="journal article" date="2016" name="Nat. Commun.">
        <title>Thousands of microbial genomes shed light on interconnected biogeochemical processes in an aquifer system.</title>
        <authorList>
            <person name="Anantharaman K."/>
            <person name="Brown C.T."/>
            <person name="Hug L.A."/>
            <person name="Sharon I."/>
            <person name="Castelle C.J."/>
            <person name="Probst A.J."/>
            <person name="Thomas B.C."/>
            <person name="Singh A."/>
            <person name="Wilkins M.J."/>
            <person name="Karaoz U."/>
            <person name="Brodie E.L."/>
            <person name="Williams K.H."/>
            <person name="Hubbard S.S."/>
            <person name="Banfield J.F."/>
        </authorList>
    </citation>
    <scope>NUCLEOTIDE SEQUENCE [LARGE SCALE GENOMIC DNA]</scope>
</reference>
<evidence type="ECO:0000313" key="1">
    <source>
        <dbReference type="EMBL" id="OGK03523.1"/>
    </source>
</evidence>